<dbReference type="SUPFAM" id="SSF52540">
    <property type="entry name" value="P-loop containing nucleoside triphosphate hydrolases"/>
    <property type="match status" value="1"/>
</dbReference>
<keyword evidence="2" id="KW-0808">Transferase</keyword>
<organism evidence="4 5">
    <name type="scientific">Odynerus spinipes</name>
    <dbReference type="NCBI Taxonomy" id="1348599"/>
    <lineage>
        <taxon>Eukaryota</taxon>
        <taxon>Metazoa</taxon>
        <taxon>Ecdysozoa</taxon>
        <taxon>Arthropoda</taxon>
        <taxon>Hexapoda</taxon>
        <taxon>Insecta</taxon>
        <taxon>Pterygota</taxon>
        <taxon>Neoptera</taxon>
        <taxon>Endopterygota</taxon>
        <taxon>Hymenoptera</taxon>
        <taxon>Apocrita</taxon>
        <taxon>Aculeata</taxon>
        <taxon>Vespoidea</taxon>
        <taxon>Vespidae</taxon>
        <taxon>Eumeninae</taxon>
        <taxon>Odynerus</taxon>
    </lineage>
</organism>
<dbReference type="InterPro" id="IPR000863">
    <property type="entry name" value="Sulfotransferase_dom"/>
</dbReference>
<keyword evidence="5" id="KW-1185">Reference proteome</keyword>
<sequence>MTDEIPKCVPFEGEDKELARKHVPIHENGFVKVGENKWTMPYNFLEKGPAVYNIKPRPDDTWVATYPRSGTTWTLELVWLVVNDMNFEGAKSQSLHHRFPFVDLDLIVSHYNPKESEIIDADAPKLNPEFIDSLPSPRFIKTHMPFDLLPNLLDSGCKVVYVARNPKDMVVSWYNFYKDMKELSFQGSFEDFCEYFMKDLCIYSPYWKHLKDAWAERHRPNLLYIFYEELKNDMPGTIKRVAEFFGKSYSDEQIAKLADHLQIDNFRKNPMVNSPAPKKYEALKPSLFIRQGKVGGWKELFTPELNAKFDAWIKENLKDTDFAFPVNVVQGK</sequence>
<protein>
    <recommendedName>
        <fullName evidence="3">Sulfotransferase domain-containing protein</fullName>
    </recommendedName>
</protein>
<evidence type="ECO:0000256" key="1">
    <source>
        <dbReference type="ARBA" id="ARBA00005771"/>
    </source>
</evidence>
<evidence type="ECO:0000259" key="3">
    <source>
        <dbReference type="Pfam" id="PF00685"/>
    </source>
</evidence>
<dbReference type="Proteomes" id="UP001258017">
    <property type="component" value="Unassembled WGS sequence"/>
</dbReference>
<reference evidence="4" key="2">
    <citation type="journal article" date="2023" name="Commun. Biol.">
        <title>Intrasexual cuticular hydrocarbon dimorphism in a wasp sheds light on hydrocarbon biosynthesis genes in Hymenoptera.</title>
        <authorList>
            <person name="Moris V.C."/>
            <person name="Podsiadlowski L."/>
            <person name="Martin S."/>
            <person name="Oeyen J.P."/>
            <person name="Donath A."/>
            <person name="Petersen M."/>
            <person name="Wilbrandt J."/>
            <person name="Misof B."/>
            <person name="Liedtke D."/>
            <person name="Thamm M."/>
            <person name="Scheiner R."/>
            <person name="Schmitt T."/>
            <person name="Niehuis O."/>
        </authorList>
    </citation>
    <scope>NUCLEOTIDE SEQUENCE</scope>
    <source>
        <strain evidence="4">GBR_01_08_01A</strain>
    </source>
</reference>
<gene>
    <name evidence="4" type="ORF">KPH14_001357</name>
</gene>
<dbReference type="GO" id="GO:0008146">
    <property type="term" value="F:sulfotransferase activity"/>
    <property type="evidence" value="ECO:0007669"/>
    <property type="project" value="InterPro"/>
</dbReference>
<feature type="domain" description="Sulfotransferase" evidence="3">
    <location>
        <begin position="58"/>
        <end position="320"/>
    </location>
</feature>
<dbReference type="Pfam" id="PF00685">
    <property type="entry name" value="Sulfotransfer_1"/>
    <property type="match status" value="1"/>
</dbReference>
<accession>A0AAD9VKJ8</accession>
<dbReference type="AlphaFoldDB" id="A0AAD9VKJ8"/>
<dbReference type="Gene3D" id="3.40.50.300">
    <property type="entry name" value="P-loop containing nucleotide triphosphate hydrolases"/>
    <property type="match status" value="1"/>
</dbReference>
<comment type="similarity">
    <text evidence="1">Belongs to the sulfotransferase 1 family.</text>
</comment>
<dbReference type="EMBL" id="JAIFRP010000539">
    <property type="protein sequence ID" value="KAK2578161.1"/>
    <property type="molecule type" value="Genomic_DNA"/>
</dbReference>
<dbReference type="PANTHER" id="PTHR11783">
    <property type="entry name" value="SULFOTRANSFERASE SULT"/>
    <property type="match status" value="1"/>
</dbReference>
<comment type="caution">
    <text evidence="4">The sequence shown here is derived from an EMBL/GenBank/DDBJ whole genome shotgun (WGS) entry which is preliminary data.</text>
</comment>
<evidence type="ECO:0000313" key="5">
    <source>
        <dbReference type="Proteomes" id="UP001258017"/>
    </source>
</evidence>
<dbReference type="InterPro" id="IPR027417">
    <property type="entry name" value="P-loop_NTPase"/>
</dbReference>
<name>A0AAD9VKJ8_9HYME</name>
<reference evidence="4" key="1">
    <citation type="submission" date="2021-08" db="EMBL/GenBank/DDBJ databases">
        <authorList>
            <person name="Misof B."/>
            <person name="Oliver O."/>
            <person name="Podsiadlowski L."/>
            <person name="Donath A."/>
            <person name="Peters R."/>
            <person name="Mayer C."/>
            <person name="Rust J."/>
            <person name="Gunkel S."/>
            <person name="Lesny P."/>
            <person name="Martin S."/>
            <person name="Oeyen J.P."/>
            <person name="Petersen M."/>
            <person name="Panagiotis P."/>
            <person name="Wilbrandt J."/>
            <person name="Tanja T."/>
        </authorList>
    </citation>
    <scope>NUCLEOTIDE SEQUENCE</scope>
    <source>
        <strain evidence="4">GBR_01_08_01A</strain>
        <tissue evidence="4">Thorax + abdomen</tissue>
    </source>
</reference>
<evidence type="ECO:0000256" key="2">
    <source>
        <dbReference type="ARBA" id="ARBA00022679"/>
    </source>
</evidence>
<evidence type="ECO:0000313" key="4">
    <source>
        <dbReference type="EMBL" id="KAK2578161.1"/>
    </source>
</evidence>
<proteinExistence type="inferred from homology"/>